<dbReference type="Proteomes" id="UP000574317">
    <property type="component" value="Unassembled WGS sequence"/>
</dbReference>
<dbReference type="PANTHER" id="PTHR48022">
    <property type="entry name" value="PLASTIDIC GLUCOSE TRANSPORTER 4"/>
    <property type="match status" value="1"/>
</dbReference>
<evidence type="ECO:0000313" key="6">
    <source>
        <dbReference type="EMBL" id="KAF5540193.1"/>
    </source>
</evidence>
<keyword evidence="4 5" id="KW-0472">Membrane</keyword>
<reference evidence="6 7" key="1">
    <citation type="submission" date="2020-05" db="EMBL/GenBank/DDBJ databases">
        <title>Identification and distribution of gene clusters putatively required for synthesis of sphingolipid metabolism inhibitors in phylogenetically diverse species of the filamentous fungus Fusarium.</title>
        <authorList>
            <person name="Kim H.-S."/>
            <person name="Busman M."/>
            <person name="Brown D.W."/>
            <person name="Divon H."/>
            <person name="Uhlig S."/>
            <person name="Proctor R.H."/>
        </authorList>
    </citation>
    <scope>NUCLEOTIDE SEQUENCE [LARGE SCALE GENOMIC DNA]</scope>
    <source>
        <strain evidence="6 7">NRRL 25196</strain>
    </source>
</reference>
<keyword evidence="2 5" id="KW-0812">Transmembrane</keyword>
<dbReference type="InterPro" id="IPR005828">
    <property type="entry name" value="MFS_sugar_transport-like"/>
</dbReference>
<gene>
    <name evidence="6" type="ORF">FNAPI_10565</name>
</gene>
<sequence length="106" mass="12375">MRTPKTEFPKMDIQQLSLCWVCPLILFCCFVALTLNPSYQWAYRIPFAIQWIWPVLLFIAISVAPESPWWCVRRDRIDDVKANLRPLVDSRTASAEALDNMVKTMI</sequence>
<dbReference type="AlphaFoldDB" id="A0A8H5IN30"/>
<comment type="subcellular location">
    <subcellularLocation>
        <location evidence="1">Membrane</location>
        <topology evidence="1">Multi-pass membrane protein</topology>
    </subcellularLocation>
</comment>
<comment type="caution">
    <text evidence="6">The sequence shown here is derived from an EMBL/GenBank/DDBJ whole genome shotgun (WGS) entry which is preliminary data.</text>
</comment>
<dbReference type="GO" id="GO:0005351">
    <property type="term" value="F:carbohydrate:proton symporter activity"/>
    <property type="evidence" value="ECO:0007669"/>
    <property type="project" value="TreeGrafter"/>
</dbReference>
<dbReference type="Pfam" id="PF00083">
    <property type="entry name" value="Sugar_tr"/>
    <property type="match status" value="1"/>
</dbReference>
<evidence type="ECO:0000256" key="4">
    <source>
        <dbReference type="ARBA" id="ARBA00023136"/>
    </source>
</evidence>
<feature type="transmembrane region" description="Helical" evidence="5">
    <location>
        <begin position="16"/>
        <end position="35"/>
    </location>
</feature>
<evidence type="ECO:0000313" key="7">
    <source>
        <dbReference type="Proteomes" id="UP000574317"/>
    </source>
</evidence>
<evidence type="ECO:0000256" key="5">
    <source>
        <dbReference type="SAM" id="Phobius"/>
    </source>
</evidence>
<proteinExistence type="predicted"/>
<evidence type="ECO:0000256" key="1">
    <source>
        <dbReference type="ARBA" id="ARBA00004141"/>
    </source>
</evidence>
<dbReference type="InterPro" id="IPR050360">
    <property type="entry name" value="MFS_Sugar_Transporters"/>
</dbReference>
<name>A0A8H5IN30_9HYPO</name>
<keyword evidence="7" id="KW-1185">Reference proteome</keyword>
<organism evidence="6 7">
    <name type="scientific">Fusarium napiforme</name>
    <dbReference type="NCBI Taxonomy" id="42672"/>
    <lineage>
        <taxon>Eukaryota</taxon>
        <taxon>Fungi</taxon>
        <taxon>Dikarya</taxon>
        <taxon>Ascomycota</taxon>
        <taxon>Pezizomycotina</taxon>
        <taxon>Sordariomycetes</taxon>
        <taxon>Hypocreomycetidae</taxon>
        <taxon>Hypocreales</taxon>
        <taxon>Nectriaceae</taxon>
        <taxon>Fusarium</taxon>
        <taxon>Fusarium fujikuroi species complex</taxon>
    </lineage>
</organism>
<feature type="transmembrane region" description="Helical" evidence="5">
    <location>
        <begin position="41"/>
        <end position="64"/>
    </location>
</feature>
<dbReference type="PANTHER" id="PTHR48022:SF5">
    <property type="entry name" value="ALPHA-GLUCOSIDES PERMEASE MPH2-RELATED"/>
    <property type="match status" value="1"/>
</dbReference>
<keyword evidence="3 5" id="KW-1133">Transmembrane helix</keyword>
<dbReference type="GO" id="GO:0016020">
    <property type="term" value="C:membrane"/>
    <property type="evidence" value="ECO:0007669"/>
    <property type="project" value="UniProtKB-SubCell"/>
</dbReference>
<dbReference type="EMBL" id="JAAOAO010000472">
    <property type="protein sequence ID" value="KAF5540193.1"/>
    <property type="molecule type" value="Genomic_DNA"/>
</dbReference>
<protein>
    <submittedName>
        <fullName evidence="6">Major facilitator superfamily transporter</fullName>
    </submittedName>
</protein>
<dbReference type="SUPFAM" id="SSF103473">
    <property type="entry name" value="MFS general substrate transporter"/>
    <property type="match status" value="1"/>
</dbReference>
<accession>A0A8H5IN30</accession>
<evidence type="ECO:0000256" key="2">
    <source>
        <dbReference type="ARBA" id="ARBA00022692"/>
    </source>
</evidence>
<dbReference type="Gene3D" id="1.20.1250.20">
    <property type="entry name" value="MFS general substrate transporter like domains"/>
    <property type="match status" value="1"/>
</dbReference>
<evidence type="ECO:0000256" key="3">
    <source>
        <dbReference type="ARBA" id="ARBA00022989"/>
    </source>
</evidence>
<dbReference type="InterPro" id="IPR036259">
    <property type="entry name" value="MFS_trans_sf"/>
</dbReference>